<keyword evidence="2" id="KW-1185">Reference proteome</keyword>
<organism evidence="1 2">
    <name type="scientific">Vaccinium darrowii</name>
    <dbReference type="NCBI Taxonomy" id="229202"/>
    <lineage>
        <taxon>Eukaryota</taxon>
        <taxon>Viridiplantae</taxon>
        <taxon>Streptophyta</taxon>
        <taxon>Embryophyta</taxon>
        <taxon>Tracheophyta</taxon>
        <taxon>Spermatophyta</taxon>
        <taxon>Magnoliopsida</taxon>
        <taxon>eudicotyledons</taxon>
        <taxon>Gunneridae</taxon>
        <taxon>Pentapetalae</taxon>
        <taxon>asterids</taxon>
        <taxon>Ericales</taxon>
        <taxon>Ericaceae</taxon>
        <taxon>Vaccinioideae</taxon>
        <taxon>Vaccinieae</taxon>
        <taxon>Vaccinium</taxon>
    </lineage>
</organism>
<dbReference type="Proteomes" id="UP000828048">
    <property type="component" value="Chromosome 11"/>
</dbReference>
<sequence length="395" mass="43942">MAAQTQQLHFILFPLMAQGHMIPMIDIARLLAQRGVTATIVTTPHNANRFRAIVTRAMESGLPIRLLELRFPCEEAGLPEGCDNLDLLPSMDWAQKFFVATAMLQQPLEKELEEMEPKPSCIISDMGFPWTTELASKFHIPRIIFHGTCCFSLLCSHNLKVFNVLDNVKSDSEPFVVPGLPDTIELTKAQLPGFKPNKSSKLKDVSDQIREAEKAAYGAVVNTFEELEMEYVKEFKKTKGGKVWCIGPVSLCNKEVSDKAERGKKPSIDENHCLDWLNSQDPGSVVYVCLGTLSRLTASQMIEIGLGLEESNRPFIWVVKEASGELEKWISEEGFGERTKERGLLISGWAPQVLILSHPAIGAFFTHCGWNSTMEGVCARCANDDVADVCRAVLQ</sequence>
<evidence type="ECO:0000313" key="2">
    <source>
        <dbReference type="Proteomes" id="UP000828048"/>
    </source>
</evidence>
<proteinExistence type="predicted"/>
<evidence type="ECO:0000313" key="1">
    <source>
        <dbReference type="EMBL" id="KAH7853555.1"/>
    </source>
</evidence>
<reference evidence="1 2" key="1">
    <citation type="journal article" date="2021" name="Hortic Res">
        <title>High-quality reference genome and annotation aids understanding of berry development for evergreen blueberry (Vaccinium darrowii).</title>
        <authorList>
            <person name="Yu J."/>
            <person name="Hulse-Kemp A.M."/>
            <person name="Babiker E."/>
            <person name="Staton M."/>
        </authorList>
    </citation>
    <scope>NUCLEOTIDE SEQUENCE [LARGE SCALE GENOMIC DNA]</scope>
    <source>
        <strain evidence="2">cv. NJ 8807/NJ 8810</strain>
        <tissue evidence="1">Young leaf</tissue>
    </source>
</reference>
<accession>A0ACB7YJ30</accession>
<dbReference type="EMBL" id="CM037161">
    <property type="protein sequence ID" value="KAH7853555.1"/>
    <property type="molecule type" value="Genomic_DNA"/>
</dbReference>
<protein>
    <submittedName>
        <fullName evidence="1">Uncharacterized protein</fullName>
    </submittedName>
</protein>
<name>A0ACB7YJ30_9ERIC</name>
<gene>
    <name evidence="1" type="ORF">Vadar_003917</name>
</gene>
<comment type="caution">
    <text evidence="1">The sequence shown here is derived from an EMBL/GenBank/DDBJ whole genome shotgun (WGS) entry which is preliminary data.</text>
</comment>